<dbReference type="Proteomes" id="UP001062846">
    <property type="component" value="Chromosome 13"/>
</dbReference>
<evidence type="ECO:0000313" key="1">
    <source>
        <dbReference type="EMBL" id="KAI8524630.1"/>
    </source>
</evidence>
<sequence length="78" mass="8647">MGSSSPKELKGGGNRQSKATEWRRGTVLQSLRSWLLEFKIQAQIQERLIETISGVVEKSPEHGGGSCTSRLTLIGRHR</sequence>
<name>A0ACC0L7N5_RHOML</name>
<evidence type="ECO:0000313" key="2">
    <source>
        <dbReference type="Proteomes" id="UP001062846"/>
    </source>
</evidence>
<dbReference type="EMBL" id="CM046400">
    <property type="protein sequence ID" value="KAI8524630.1"/>
    <property type="molecule type" value="Genomic_DNA"/>
</dbReference>
<organism evidence="1 2">
    <name type="scientific">Rhododendron molle</name>
    <name type="common">Chinese azalea</name>
    <name type="synonym">Azalea mollis</name>
    <dbReference type="NCBI Taxonomy" id="49168"/>
    <lineage>
        <taxon>Eukaryota</taxon>
        <taxon>Viridiplantae</taxon>
        <taxon>Streptophyta</taxon>
        <taxon>Embryophyta</taxon>
        <taxon>Tracheophyta</taxon>
        <taxon>Spermatophyta</taxon>
        <taxon>Magnoliopsida</taxon>
        <taxon>eudicotyledons</taxon>
        <taxon>Gunneridae</taxon>
        <taxon>Pentapetalae</taxon>
        <taxon>asterids</taxon>
        <taxon>Ericales</taxon>
        <taxon>Ericaceae</taxon>
        <taxon>Ericoideae</taxon>
        <taxon>Rhodoreae</taxon>
        <taxon>Rhododendron</taxon>
    </lineage>
</organism>
<protein>
    <submittedName>
        <fullName evidence="1">Uncharacterized protein</fullName>
    </submittedName>
</protein>
<comment type="caution">
    <text evidence="1">The sequence shown here is derived from an EMBL/GenBank/DDBJ whole genome shotgun (WGS) entry which is preliminary data.</text>
</comment>
<accession>A0ACC0L7N5</accession>
<proteinExistence type="predicted"/>
<keyword evidence="2" id="KW-1185">Reference proteome</keyword>
<reference evidence="1" key="1">
    <citation type="submission" date="2022-02" db="EMBL/GenBank/DDBJ databases">
        <title>Plant Genome Project.</title>
        <authorList>
            <person name="Zhang R.-G."/>
        </authorList>
    </citation>
    <scope>NUCLEOTIDE SEQUENCE</scope>
    <source>
        <strain evidence="1">AT1</strain>
    </source>
</reference>
<gene>
    <name evidence="1" type="ORF">RHMOL_Rhmol13G0163600</name>
</gene>